<dbReference type="GO" id="GO:0005829">
    <property type="term" value="C:cytosol"/>
    <property type="evidence" value="ECO:0007669"/>
    <property type="project" value="TreeGrafter"/>
</dbReference>
<evidence type="ECO:0000256" key="6">
    <source>
        <dbReference type="ARBA" id="ARBA00023141"/>
    </source>
</evidence>
<evidence type="ECO:0000256" key="10">
    <source>
        <dbReference type="RuleBase" id="RU003662"/>
    </source>
</evidence>
<keyword evidence="7 9" id="KW-0456">Lyase</keyword>
<dbReference type="Gene3D" id="3.20.20.70">
    <property type="entry name" value="Aldolase class I"/>
    <property type="match status" value="1"/>
</dbReference>
<keyword evidence="5 9" id="KW-0822">Tryptophan biosynthesis</keyword>
<dbReference type="InterPro" id="IPR013785">
    <property type="entry name" value="Aldolase_TIM"/>
</dbReference>
<dbReference type="EMBL" id="QZEY01000014">
    <property type="protein sequence ID" value="RJL24690.1"/>
    <property type="molecule type" value="Genomic_DNA"/>
</dbReference>
<name>A0A3A4AFA0_9ACTN</name>
<reference evidence="11 12" key="1">
    <citation type="submission" date="2018-09" db="EMBL/GenBank/DDBJ databases">
        <title>YIM 75507 draft genome.</title>
        <authorList>
            <person name="Tang S."/>
            <person name="Feng Y."/>
        </authorList>
    </citation>
    <scope>NUCLEOTIDE SEQUENCE [LARGE SCALE GENOMIC DNA]</scope>
    <source>
        <strain evidence="11 12">YIM 75507</strain>
    </source>
</reference>
<dbReference type="CDD" id="cd04724">
    <property type="entry name" value="Tryptophan_synthase_alpha"/>
    <property type="match status" value="1"/>
</dbReference>
<dbReference type="HAMAP" id="MF_00131">
    <property type="entry name" value="Trp_synth_alpha"/>
    <property type="match status" value="1"/>
</dbReference>
<evidence type="ECO:0000256" key="4">
    <source>
        <dbReference type="ARBA" id="ARBA00022605"/>
    </source>
</evidence>
<dbReference type="NCBIfam" id="TIGR00262">
    <property type="entry name" value="trpA"/>
    <property type="match status" value="1"/>
</dbReference>
<evidence type="ECO:0000256" key="3">
    <source>
        <dbReference type="ARBA" id="ARBA00011270"/>
    </source>
</evidence>
<dbReference type="UniPathway" id="UPA00035">
    <property type="reaction ID" value="UER00044"/>
</dbReference>
<dbReference type="InterPro" id="IPR002028">
    <property type="entry name" value="Trp_synthase_suA"/>
</dbReference>
<comment type="pathway">
    <text evidence="2 9">Amino-acid biosynthesis; L-tryptophan biosynthesis; L-tryptophan from chorismate: step 5/5.</text>
</comment>
<dbReference type="EC" id="4.2.1.20" evidence="9"/>
<protein>
    <recommendedName>
        <fullName evidence="9">Tryptophan synthase alpha chain</fullName>
        <ecNumber evidence="9">4.2.1.20</ecNumber>
    </recommendedName>
</protein>
<comment type="caution">
    <text evidence="11">The sequence shown here is derived from an EMBL/GenBank/DDBJ whole genome shotgun (WGS) entry which is preliminary data.</text>
</comment>
<comment type="similarity">
    <text evidence="9 10">Belongs to the TrpA family.</text>
</comment>
<organism evidence="11 12">
    <name type="scientific">Bailinhaonella thermotolerans</name>
    <dbReference type="NCBI Taxonomy" id="1070861"/>
    <lineage>
        <taxon>Bacteria</taxon>
        <taxon>Bacillati</taxon>
        <taxon>Actinomycetota</taxon>
        <taxon>Actinomycetes</taxon>
        <taxon>Streptosporangiales</taxon>
        <taxon>Streptosporangiaceae</taxon>
        <taxon>Bailinhaonella</taxon>
    </lineage>
</organism>
<evidence type="ECO:0000256" key="9">
    <source>
        <dbReference type="HAMAP-Rule" id="MF_00131"/>
    </source>
</evidence>
<dbReference type="InterPro" id="IPR018204">
    <property type="entry name" value="Trp_synthase_alpha_AS"/>
</dbReference>
<dbReference type="RefSeq" id="WP_119929607.1">
    <property type="nucleotide sequence ID" value="NZ_QZEY01000014.1"/>
</dbReference>
<dbReference type="Pfam" id="PF00290">
    <property type="entry name" value="Trp_syntA"/>
    <property type="match status" value="1"/>
</dbReference>
<accession>A0A3A4AFA0</accession>
<proteinExistence type="inferred from homology"/>
<dbReference type="PROSITE" id="PS00167">
    <property type="entry name" value="TRP_SYNTHASE_ALPHA"/>
    <property type="match status" value="1"/>
</dbReference>
<feature type="active site" description="Proton acceptor" evidence="9">
    <location>
        <position position="60"/>
    </location>
</feature>
<keyword evidence="12" id="KW-1185">Reference proteome</keyword>
<dbReference type="Proteomes" id="UP000265768">
    <property type="component" value="Unassembled WGS sequence"/>
</dbReference>
<dbReference type="InterPro" id="IPR011060">
    <property type="entry name" value="RibuloseP-bd_barrel"/>
</dbReference>
<evidence type="ECO:0000313" key="11">
    <source>
        <dbReference type="EMBL" id="RJL24690.1"/>
    </source>
</evidence>
<dbReference type="SUPFAM" id="SSF51366">
    <property type="entry name" value="Ribulose-phoshate binding barrel"/>
    <property type="match status" value="1"/>
</dbReference>
<gene>
    <name evidence="9" type="primary">trpA</name>
    <name evidence="11" type="ORF">D5H75_28230</name>
</gene>
<keyword evidence="4 9" id="KW-0028">Amino-acid biosynthesis</keyword>
<evidence type="ECO:0000256" key="7">
    <source>
        <dbReference type="ARBA" id="ARBA00023239"/>
    </source>
</evidence>
<evidence type="ECO:0000256" key="5">
    <source>
        <dbReference type="ARBA" id="ARBA00022822"/>
    </source>
</evidence>
<evidence type="ECO:0000256" key="2">
    <source>
        <dbReference type="ARBA" id="ARBA00004733"/>
    </source>
</evidence>
<comment type="subunit">
    <text evidence="3 9">Tetramer of two alpha and two beta chains.</text>
</comment>
<feature type="active site" description="Proton acceptor" evidence="9">
    <location>
        <position position="49"/>
    </location>
</feature>
<keyword evidence="6 9" id="KW-0057">Aromatic amino acid biosynthesis</keyword>
<dbReference type="FunFam" id="3.20.20.70:FF:000037">
    <property type="entry name" value="Tryptophan synthase alpha chain"/>
    <property type="match status" value="1"/>
</dbReference>
<dbReference type="PANTHER" id="PTHR43406:SF1">
    <property type="entry name" value="TRYPTOPHAN SYNTHASE ALPHA CHAIN, CHLOROPLASTIC"/>
    <property type="match status" value="1"/>
</dbReference>
<comment type="function">
    <text evidence="1 9">The alpha subunit is responsible for the aldol cleavage of indoleglycerol phosphate to indole and glyceraldehyde 3-phosphate.</text>
</comment>
<dbReference type="GO" id="GO:0004834">
    <property type="term" value="F:tryptophan synthase activity"/>
    <property type="evidence" value="ECO:0007669"/>
    <property type="project" value="UniProtKB-UniRule"/>
</dbReference>
<sequence>MTSLSTVFEKTRAEGRAALVGYLPAGFPSAEGCVAAATAMVEAGCDVIEVGLPYSDPLMDGPTIQDAVHRAMVNGTRIADVFRAVEGIAATGAATLVMTYWNPVYRYGAERFASSLASAGGVGVITPDLTPEVAGPWREAAAGAGLDTVFLVAPSSTEERIAAVTECCSGFVYAASLMGVTGARASVGAAAEGLVARTRAHTDLPVCVGLGVGTGAQAAEVAAYADGVIVGSAFIRRLLDAPDEATGLKGVTALAEELAAGVRSRA</sequence>
<evidence type="ECO:0000313" key="12">
    <source>
        <dbReference type="Proteomes" id="UP000265768"/>
    </source>
</evidence>
<comment type="catalytic activity">
    <reaction evidence="8 9">
        <text>(1S,2R)-1-C-(indol-3-yl)glycerol 3-phosphate + L-serine = D-glyceraldehyde 3-phosphate + L-tryptophan + H2O</text>
        <dbReference type="Rhea" id="RHEA:10532"/>
        <dbReference type="ChEBI" id="CHEBI:15377"/>
        <dbReference type="ChEBI" id="CHEBI:33384"/>
        <dbReference type="ChEBI" id="CHEBI:57912"/>
        <dbReference type="ChEBI" id="CHEBI:58866"/>
        <dbReference type="ChEBI" id="CHEBI:59776"/>
        <dbReference type="EC" id="4.2.1.20"/>
    </reaction>
</comment>
<evidence type="ECO:0000256" key="1">
    <source>
        <dbReference type="ARBA" id="ARBA00003365"/>
    </source>
</evidence>
<dbReference type="AlphaFoldDB" id="A0A3A4AFA0"/>
<dbReference type="PANTHER" id="PTHR43406">
    <property type="entry name" value="TRYPTOPHAN SYNTHASE, ALPHA CHAIN"/>
    <property type="match status" value="1"/>
</dbReference>
<dbReference type="OrthoDB" id="9804578at2"/>
<evidence type="ECO:0000256" key="8">
    <source>
        <dbReference type="ARBA" id="ARBA00049047"/>
    </source>
</evidence>